<dbReference type="PROSITE" id="PS50011">
    <property type="entry name" value="PROTEIN_KINASE_DOM"/>
    <property type="match status" value="1"/>
</dbReference>
<dbReference type="PANTHER" id="PTHR24346:SF82">
    <property type="entry name" value="KP78A-RELATED"/>
    <property type="match status" value="1"/>
</dbReference>
<dbReference type="GO" id="GO:0005524">
    <property type="term" value="F:ATP binding"/>
    <property type="evidence" value="ECO:0007669"/>
    <property type="project" value="UniProtKB-KW"/>
</dbReference>
<name>A0A9W8JRM1_9AGAR</name>
<dbReference type="InterPro" id="IPR011009">
    <property type="entry name" value="Kinase-like_dom_sf"/>
</dbReference>
<accession>A0A9W8JRM1</accession>
<dbReference type="EMBL" id="JANKHO010001955">
    <property type="protein sequence ID" value="KAJ3496304.1"/>
    <property type="molecule type" value="Genomic_DNA"/>
</dbReference>
<reference evidence="8" key="1">
    <citation type="submission" date="2022-07" db="EMBL/GenBank/DDBJ databases">
        <title>Genome Sequence of Agrocybe chaxingu.</title>
        <authorList>
            <person name="Buettner E."/>
        </authorList>
    </citation>
    <scope>NUCLEOTIDE SEQUENCE</scope>
    <source>
        <strain evidence="8">MP-N11</strain>
    </source>
</reference>
<evidence type="ECO:0000256" key="6">
    <source>
        <dbReference type="ARBA" id="ARBA00022840"/>
    </source>
</evidence>
<organism evidence="8 9">
    <name type="scientific">Agrocybe chaxingu</name>
    <dbReference type="NCBI Taxonomy" id="84603"/>
    <lineage>
        <taxon>Eukaryota</taxon>
        <taxon>Fungi</taxon>
        <taxon>Dikarya</taxon>
        <taxon>Basidiomycota</taxon>
        <taxon>Agaricomycotina</taxon>
        <taxon>Agaricomycetes</taxon>
        <taxon>Agaricomycetidae</taxon>
        <taxon>Agaricales</taxon>
        <taxon>Agaricineae</taxon>
        <taxon>Strophariaceae</taxon>
        <taxon>Agrocybe</taxon>
    </lineage>
</organism>
<dbReference type="SMART" id="SM00220">
    <property type="entry name" value="S_TKc"/>
    <property type="match status" value="1"/>
</dbReference>
<dbReference type="GO" id="GO:0005737">
    <property type="term" value="C:cytoplasm"/>
    <property type="evidence" value="ECO:0007669"/>
    <property type="project" value="TreeGrafter"/>
</dbReference>
<evidence type="ECO:0000259" key="7">
    <source>
        <dbReference type="PROSITE" id="PS50011"/>
    </source>
</evidence>
<keyword evidence="9" id="KW-1185">Reference proteome</keyword>
<feature type="domain" description="Protein kinase" evidence="7">
    <location>
        <begin position="88"/>
        <end position="388"/>
    </location>
</feature>
<dbReference type="AlphaFoldDB" id="A0A9W8JRM1"/>
<evidence type="ECO:0000313" key="9">
    <source>
        <dbReference type="Proteomes" id="UP001148786"/>
    </source>
</evidence>
<gene>
    <name evidence="8" type="ORF">NLJ89_g10505</name>
</gene>
<keyword evidence="5" id="KW-0418">Kinase</keyword>
<proteinExistence type="inferred from homology"/>
<evidence type="ECO:0000256" key="5">
    <source>
        <dbReference type="ARBA" id="ARBA00022777"/>
    </source>
</evidence>
<evidence type="ECO:0000313" key="8">
    <source>
        <dbReference type="EMBL" id="KAJ3496304.1"/>
    </source>
</evidence>
<dbReference type="Gene3D" id="1.10.510.10">
    <property type="entry name" value="Transferase(Phosphotransferase) domain 1"/>
    <property type="match status" value="1"/>
</dbReference>
<comment type="similarity">
    <text evidence="1">Belongs to the protein kinase superfamily. CAMK Ser/Thr protein kinase family. NIM1 subfamily.</text>
</comment>
<keyword evidence="3" id="KW-0808">Transferase</keyword>
<dbReference type="SUPFAM" id="SSF56112">
    <property type="entry name" value="Protein kinase-like (PK-like)"/>
    <property type="match status" value="1"/>
</dbReference>
<dbReference type="OrthoDB" id="5987198at2759"/>
<dbReference type="Proteomes" id="UP001148786">
    <property type="component" value="Unassembled WGS sequence"/>
</dbReference>
<dbReference type="GO" id="GO:0004674">
    <property type="term" value="F:protein serine/threonine kinase activity"/>
    <property type="evidence" value="ECO:0007669"/>
    <property type="project" value="UniProtKB-KW"/>
</dbReference>
<dbReference type="InterPro" id="IPR000719">
    <property type="entry name" value="Prot_kinase_dom"/>
</dbReference>
<keyword evidence="4" id="KW-0547">Nucleotide-binding</keyword>
<evidence type="ECO:0000256" key="4">
    <source>
        <dbReference type="ARBA" id="ARBA00022741"/>
    </source>
</evidence>
<protein>
    <recommendedName>
        <fullName evidence="7">Protein kinase domain-containing protein</fullName>
    </recommendedName>
</protein>
<dbReference type="GO" id="GO:0035556">
    <property type="term" value="P:intracellular signal transduction"/>
    <property type="evidence" value="ECO:0007669"/>
    <property type="project" value="TreeGrafter"/>
</dbReference>
<evidence type="ECO:0000256" key="3">
    <source>
        <dbReference type="ARBA" id="ARBA00022679"/>
    </source>
</evidence>
<dbReference type="Pfam" id="PF00069">
    <property type="entry name" value="Pkinase"/>
    <property type="match status" value="1"/>
</dbReference>
<comment type="caution">
    <text evidence="8">The sequence shown here is derived from an EMBL/GenBank/DDBJ whole genome shotgun (WGS) entry which is preliminary data.</text>
</comment>
<sequence>MHRYRAQVFSNDDNESSLGSPVFVRPLEDDYEVPYNLKHEDNYYRPELGLAERCWVDRFKFFQERGFVFRPRYRPGWTPSWISSGKNWSDCEDHLIRLHAHIVDAKRKSDGLPVVVKQVYRTNTELEVMRLFSSVELSHNPANHVVQLIDIFMDQDDPDMGFLVMPLLKRYDDPAFGVVGEVVDFVTQVLEGLAFIHSHNVAHNDCTGNNIMMDARPIFPNRWHPVSETYSPDYASYARSLSRIDHPVRYYFIDFGLSHRFQPGQQHVVMDYGGADHDVPELETAQPYDPFRVDVYTLGNIFMKKFRQKYVGLDFLGDLVDYMRIDKPRKRPTAQMTLDFWLRIKTGLDPRQARWRLRTPTESIPEHVVLDAVAAARIGIHEISKYFI</sequence>
<dbReference type="PANTHER" id="PTHR24346">
    <property type="entry name" value="MAP/MICROTUBULE AFFINITY-REGULATING KINASE"/>
    <property type="match status" value="1"/>
</dbReference>
<keyword evidence="6" id="KW-0067">ATP-binding</keyword>
<evidence type="ECO:0000256" key="1">
    <source>
        <dbReference type="ARBA" id="ARBA00010791"/>
    </source>
</evidence>
<keyword evidence="2" id="KW-0723">Serine/threonine-protein kinase</keyword>
<evidence type="ECO:0000256" key="2">
    <source>
        <dbReference type="ARBA" id="ARBA00022527"/>
    </source>
</evidence>